<reference evidence="2" key="2">
    <citation type="journal article" date="2022" name="Nat. Biotechnol.">
        <title>Carbon-negative production of acetone and isopropanol by gas fermentation at industrial pilot scale.</title>
        <authorList>
            <person name="Liew F.E."/>
            <person name="Nogle R."/>
            <person name="Abdalla T."/>
            <person name="Rasor B.J."/>
            <person name="Canter C."/>
            <person name="Jensen R.O."/>
            <person name="Wang L."/>
            <person name="Strutz J."/>
            <person name="Chirania P."/>
            <person name="De Tissera S."/>
            <person name="Mueller A.P."/>
            <person name="Ruan Z."/>
            <person name="Gao A."/>
            <person name="Tran L."/>
            <person name="Engle N.L."/>
            <person name="Bromley J.C."/>
            <person name="Daniell J."/>
            <person name="Conrado R."/>
            <person name="Tschaplinski T.J."/>
            <person name="Giannone R.J."/>
            <person name="Hettich R.L."/>
            <person name="Karim A.S."/>
            <person name="Simpson S.D."/>
            <person name="Brown S.D."/>
            <person name="Leang C."/>
            <person name="Jewett M.C."/>
            <person name="Kopke M."/>
        </authorList>
    </citation>
    <scope>NUCLEOTIDE SEQUENCE</scope>
    <source>
        <strain evidence="2">DJ015</strain>
    </source>
</reference>
<dbReference type="EMBL" id="JABAGV010000055">
    <property type="protein sequence ID" value="MBC2476569.1"/>
    <property type="molecule type" value="Genomic_DNA"/>
</dbReference>
<protein>
    <submittedName>
        <fullName evidence="2">Uncharacterized protein</fullName>
    </submittedName>
</protein>
<accession>A0AAW3WCF2</accession>
<dbReference type="RefSeq" id="WP_171781150.1">
    <property type="nucleotide sequence ID" value="NZ_JABAGV010000055.1"/>
</dbReference>
<proteinExistence type="predicted"/>
<feature type="transmembrane region" description="Helical" evidence="1">
    <location>
        <begin position="7"/>
        <end position="28"/>
    </location>
</feature>
<sequence length="58" mass="6243">MILKHGLVKAMLVAIMFGVISGVILGVTKTEMPIWGYAILGGILAPISIGIYTWNNKK</sequence>
<gene>
    <name evidence="2" type="ORF">HGI39_18015</name>
</gene>
<evidence type="ECO:0000313" key="2">
    <source>
        <dbReference type="EMBL" id="MBC2476569.1"/>
    </source>
</evidence>
<evidence type="ECO:0000313" key="3">
    <source>
        <dbReference type="Proteomes" id="UP001194098"/>
    </source>
</evidence>
<reference evidence="2" key="1">
    <citation type="submission" date="2020-04" db="EMBL/GenBank/DDBJ databases">
        <authorList>
            <person name="Brown S."/>
        </authorList>
    </citation>
    <scope>NUCLEOTIDE SEQUENCE</scope>
    <source>
        <strain evidence="2">DJ015</strain>
    </source>
</reference>
<feature type="transmembrane region" description="Helical" evidence="1">
    <location>
        <begin position="34"/>
        <end position="54"/>
    </location>
</feature>
<keyword evidence="1" id="KW-1133">Transmembrane helix</keyword>
<dbReference type="AlphaFoldDB" id="A0AAW3WCF2"/>
<dbReference type="Proteomes" id="UP001194098">
    <property type="component" value="Unassembled WGS sequence"/>
</dbReference>
<evidence type="ECO:0000256" key="1">
    <source>
        <dbReference type="SAM" id="Phobius"/>
    </source>
</evidence>
<keyword evidence="1" id="KW-0812">Transmembrane</keyword>
<comment type="caution">
    <text evidence="2">The sequence shown here is derived from an EMBL/GenBank/DDBJ whole genome shotgun (WGS) entry which is preliminary data.</text>
</comment>
<name>A0AAW3WCF2_CLOBE</name>
<organism evidence="2 3">
    <name type="scientific">Clostridium beijerinckii</name>
    <name type="common">Clostridium MP</name>
    <dbReference type="NCBI Taxonomy" id="1520"/>
    <lineage>
        <taxon>Bacteria</taxon>
        <taxon>Bacillati</taxon>
        <taxon>Bacillota</taxon>
        <taxon>Clostridia</taxon>
        <taxon>Eubacteriales</taxon>
        <taxon>Clostridiaceae</taxon>
        <taxon>Clostridium</taxon>
    </lineage>
</organism>
<keyword evidence="1" id="KW-0472">Membrane</keyword>